<sequence length="112" mass="11637">MLRLALILPNGDVREVQAEPGFSLLVAVQDAGIDALPGVCNGCCSCGTCLVRIDQVSEQDLSPCYPGEQQILAKLSAGEKNRLACQVMVSSTLAGGQITLLGKSRPGKHAGD</sequence>
<evidence type="ECO:0000256" key="5">
    <source>
        <dbReference type="ARBA" id="ARBA00023014"/>
    </source>
</evidence>
<dbReference type="Pfam" id="PF00111">
    <property type="entry name" value="Fer2"/>
    <property type="match status" value="1"/>
</dbReference>
<evidence type="ECO:0000256" key="3">
    <source>
        <dbReference type="ARBA" id="ARBA00022723"/>
    </source>
</evidence>
<evidence type="ECO:0000313" key="9">
    <source>
        <dbReference type="EMBL" id="GGO65568.1"/>
    </source>
</evidence>
<dbReference type="Gene3D" id="3.10.20.30">
    <property type="match status" value="1"/>
</dbReference>
<feature type="domain" description="2Fe-2S ferredoxin-type" evidence="8">
    <location>
        <begin position="2"/>
        <end position="104"/>
    </location>
</feature>
<evidence type="ECO:0000259" key="8">
    <source>
        <dbReference type="PROSITE" id="PS51085"/>
    </source>
</evidence>
<comment type="similarity">
    <text evidence="1">Belongs to the adrenodoxin/putidaredoxin family.</text>
</comment>
<reference evidence="9" key="1">
    <citation type="journal article" date="2014" name="Int. J. Syst. Evol. Microbiol.">
        <title>Complete genome sequence of Corynebacterium casei LMG S-19264T (=DSM 44701T), isolated from a smear-ripened cheese.</title>
        <authorList>
            <consortium name="US DOE Joint Genome Institute (JGI-PGF)"/>
            <person name="Walter F."/>
            <person name="Albersmeier A."/>
            <person name="Kalinowski J."/>
            <person name="Ruckert C."/>
        </authorList>
    </citation>
    <scope>NUCLEOTIDE SEQUENCE</scope>
    <source>
        <strain evidence="9">CGMCC 1.7086</strain>
    </source>
</reference>
<evidence type="ECO:0000256" key="7">
    <source>
        <dbReference type="ARBA" id="ARBA00034078"/>
    </source>
</evidence>
<evidence type="ECO:0000256" key="4">
    <source>
        <dbReference type="ARBA" id="ARBA00023004"/>
    </source>
</evidence>
<dbReference type="PROSITE" id="PS51085">
    <property type="entry name" value="2FE2S_FER_2"/>
    <property type="match status" value="1"/>
</dbReference>
<evidence type="ECO:0000256" key="1">
    <source>
        <dbReference type="ARBA" id="ARBA00010914"/>
    </source>
</evidence>
<evidence type="ECO:0000256" key="6">
    <source>
        <dbReference type="ARBA" id="ARBA00023075"/>
    </source>
</evidence>
<protein>
    <submittedName>
        <fullName evidence="9">Ferredoxin</fullName>
    </submittedName>
</protein>
<keyword evidence="4" id="KW-0408">Iron</keyword>
<dbReference type="InterPro" id="IPR036010">
    <property type="entry name" value="2Fe-2S_ferredoxin-like_sf"/>
</dbReference>
<keyword evidence="6" id="KW-0830">Ubiquinone</keyword>
<dbReference type="PANTHER" id="PTHR23426">
    <property type="entry name" value="FERREDOXIN/ADRENODOXIN"/>
    <property type="match status" value="1"/>
</dbReference>
<keyword evidence="3" id="KW-0479">Metal-binding</keyword>
<evidence type="ECO:0000256" key="2">
    <source>
        <dbReference type="ARBA" id="ARBA00022714"/>
    </source>
</evidence>
<proteinExistence type="inferred from homology"/>
<dbReference type="GO" id="GO:0009055">
    <property type="term" value="F:electron transfer activity"/>
    <property type="evidence" value="ECO:0007669"/>
    <property type="project" value="TreeGrafter"/>
</dbReference>
<dbReference type="InterPro" id="IPR012675">
    <property type="entry name" value="Beta-grasp_dom_sf"/>
</dbReference>
<dbReference type="InterPro" id="IPR001041">
    <property type="entry name" value="2Fe-2S_ferredoxin-type"/>
</dbReference>
<dbReference type="GO" id="GO:0046872">
    <property type="term" value="F:metal ion binding"/>
    <property type="evidence" value="ECO:0007669"/>
    <property type="project" value="UniProtKB-KW"/>
</dbReference>
<comment type="caution">
    <text evidence="9">The sequence shown here is derived from an EMBL/GenBank/DDBJ whole genome shotgun (WGS) entry which is preliminary data.</text>
</comment>
<dbReference type="RefSeq" id="WP_188690527.1">
    <property type="nucleotide sequence ID" value="NZ_BMLS01000001.1"/>
</dbReference>
<dbReference type="EMBL" id="BMLS01000001">
    <property type="protein sequence ID" value="GGO65568.1"/>
    <property type="molecule type" value="Genomic_DNA"/>
</dbReference>
<reference evidence="9" key="2">
    <citation type="submission" date="2020-09" db="EMBL/GenBank/DDBJ databases">
        <authorList>
            <person name="Sun Q."/>
            <person name="Zhou Y."/>
        </authorList>
    </citation>
    <scope>NUCLEOTIDE SEQUENCE</scope>
    <source>
        <strain evidence="9">CGMCC 1.7086</strain>
    </source>
</reference>
<organism evidence="9 10">
    <name type="scientific">Bowmanella pacifica</name>
    <dbReference type="NCBI Taxonomy" id="502051"/>
    <lineage>
        <taxon>Bacteria</taxon>
        <taxon>Pseudomonadati</taxon>
        <taxon>Pseudomonadota</taxon>
        <taxon>Gammaproteobacteria</taxon>
        <taxon>Alteromonadales</taxon>
        <taxon>Alteromonadaceae</taxon>
        <taxon>Bowmanella</taxon>
    </lineage>
</organism>
<dbReference type="GO" id="GO:0140647">
    <property type="term" value="P:P450-containing electron transport chain"/>
    <property type="evidence" value="ECO:0007669"/>
    <property type="project" value="InterPro"/>
</dbReference>
<dbReference type="AlphaFoldDB" id="A0A918DHJ1"/>
<dbReference type="Proteomes" id="UP000606935">
    <property type="component" value="Unassembled WGS sequence"/>
</dbReference>
<keyword evidence="5" id="KW-0411">Iron-sulfur</keyword>
<keyword evidence="2" id="KW-0001">2Fe-2S</keyword>
<evidence type="ECO:0000313" key="10">
    <source>
        <dbReference type="Proteomes" id="UP000606935"/>
    </source>
</evidence>
<dbReference type="GO" id="GO:0051537">
    <property type="term" value="F:2 iron, 2 sulfur cluster binding"/>
    <property type="evidence" value="ECO:0007669"/>
    <property type="project" value="UniProtKB-KW"/>
</dbReference>
<dbReference type="InterPro" id="IPR001055">
    <property type="entry name" value="Adrenodoxin-like"/>
</dbReference>
<comment type="cofactor">
    <cofactor evidence="7">
        <name>[2Fe-2S] cluster</name>
        <dbReference type="ChEBI" id="CHEBI:190135"/>
    </cofactor>
</comment>
<accession>A0A918DHJ1</accession>
<name>A0A918DHJ1_9ALTE</name>
<gene>
    <name evidence="9" type="ORF">GCM10010982_07680</name>
</gene>
<dbReference type="PANTHER" id="PTHR23426:SF65">
    <property type="entry name" value="FERREDOXIN-2, MITOCHONDRIAL"/>
    <property type="match status" value="1"/>
</dbReference>
<dbReference type="CDD" id="cd00207">
    <property type="entry name" value="fer2"/>
    <property type="match status" value="1"/>
</dbReference>
<dbReference type="SUPFAM" id="SSF54292">
    <property type="entry name" value="2Fe-2S ferredoxin-like"/>
    <property type="match status" value="1"/>
</dbReference>
<keyword evidence="10" id="KW-1185">Reference proteome</keyword>